<evidence type="ECO:0000313" key="2">
    <source>
        <dbReference type="Proteomes" id="UP000245711"/>
    </source>
</evidence>
<name>A0A2S2BZK1_9NOCA</name>
<sequence length="105" mass="11445">MNVVQLNTGGYVAALLSLDFVDGAFRGDAVECIHRGEVDEWAFALARTGLFGNRAVAEAVQSWRDDPRSLLDALLTDADEVLRKRYDVAWQALDRVATVGSAAYA</sequence>
<dbReference type="AlphaFoldDB" id="A0A2S2BZK1"/>
<accession>A0A2S2BZK1</accession>
<dbReference type="Proteomes" id="UP000245711">
    <property type="component" value="Chromosome"/>
</dbReference>
<organism evidence="1 2">
    <name type="scientific">Rhodococcus oxybenzonivorans</name>
    <dbReference type="NCBI Taxonomy" id="1990687"/>
    <lineage>
        <taxon>Bacteria</taxon>
        <taxon>Bacillati</taxon>
        <taxon>Actinomycetota</taxon>
        <taxon>Actinomycetes</taxon>
        <taxon>Mycobacteriales</taxon>
        <taxon>Nocardiaceae</taxon>
        <taxon>Rhodococcus</taxon>
    </lineage>
</organism>
<reference evidence="1 2" key="1">
    <citation type="submission" date="2017-05" db="EMBL/GenBank/DDBJ databases">
        <title>Isolation of Rhodococcus sp. S2-17 biodegrading of BP-3.</title>
        <authorList>
            <person name="Lee Y."/>
            <person name="Kim K.H."/>
            <person name="Chun B.H."/>
            <person name="Jung H.S."/>
            <person name="Jeon C.O."/>
        </authorList>
    </citation>
    <scope>NUCLEOTIDE SEQUENCE [LARGE SCALE GENOMIC DNA]</scope>
    <source>
        <strain evidence="1 2">S2-17</strain>
    </source>
</reference>
<proteinExistence type="predicted"/>
<evidence type="ECO:0000313" key="1">
    <source>
        <dbReference type="EMBL" id="AWK74071.1"/>
    </source>
</evidence>
<dbReference type="RefSeq" id="WP_109332691.1">
    <property type="nucleotide sequence ID" value="NZ_CP021354.1"/>
</dbReference>
<protein>
    <submittedName>
        <fullName evidence="1">Uncharacterized protein</fullName>
    </submittedName>
</protein>
<gene>
    <name evidence="1" type="ORF">CBI38_23480</name>
</gene>
<dbReference type="OrthoDB" id="4554356at2"/>
<dbReference type="EMBL" id="CP021354">
    <property type="protein sequence ID" value="AWK74071.1"/>
    <property type="molecule type" value="Genomic_DNA"/>
</dbReference>
<dbReference type="KEGG" id="roz:CBI38_23480"/>
<keyword evidence="2" id="KW-1185">Reference proteome</keyword>